<evidence type="ECO:0000313" key="3">
    <source>
        <dbReference type="WBParaSite" id="Hba_01448"/>
    </source>
</evidence>
<keyword evidence="1" id="KW-1133">Transmembrane helix</keyword>
<protein>
    <submittedName>
        <fullName evidence="3">Apple domain-containing protein</fullName>
    </submittedName>
</protein>
<dbReference type="WBParaSite" id="Hba_01448">
    <property type="protein sequence ID" value="Hba_01448"/>
    <property type="gene ID" value="Hba_01448"/>
</dbReference>
<name>A0A1I7W9V9_HETBA</name>
<organism evidence="2 3">
    <name type="scientific">Heterorhabditis bacteriophora</name>
    <name type="common">Entomopathogenic nematode worm</name>
    <dbReference type="NCBI Taxonomy" id="37862"/>
    <lineage>
        <taxon>Eukaryota</taxon>
        <taxon>Metazoa</taxon>
        <taxon>Ecdysozoa</taxon>
        <taxon>Nematoda</taxon>
        <taxon>Chromadorea</taxon>
        <taxon>Rhabditida</taxon>
        <taxon>Rhabditina</taxon>
        <taxon>Rhabditomorpha</taxon>
        <taxon>Strongyloidea</taxon>
        <taxon>Heterorhabditidae</taxon>
        <taxon>Heterorhabditis</taxon>
    </lineage>
</organism>
<sequence>MSDTFKYMLTDMLTCAHHCRRNIDPTTDTPFPCEGFNFRVGRKPTCEFFGINKESLMDTPPIHSQQLAFYFEKTCLRVRKQNYIAIYICLFIYNKDVECITLLKEMQIWKKLMKSTTTKAIAFPKIFKYRVRSSHIRYVDIVQQGRAANVLFTDEKIFTVNPACNSQNTRQLLRRGHQRSEKAPVNVELRWCSSKKVSKLPLDTTKAILLKFSTNLNWQTKIRVSVSLLNTGGLTYIFKAIIATNFFFDILIIRLFSRFHINEKCETLETELTRRIQMLWISTINKQKNRN</sequence>
<keyword evidence="1" id="KW-0812">Transmembrane</keyword>
<keyword evidence="2" id="KW-1185">Reference proteome</keyword>
<evidence type="ECO:0000313" key="2">
    <source>
        <dbReference type="Proteomes" id="UP000095283"/>
    </source>
</evidence>
<dbReference type="AlphaFoldDB" id="A0A1I7W9V9"/>
<evidence type="ECO:0000256" key="1">
    <source>
        <dbReference type="SAM" id="Phobius"/>
    </source>
</evidence>
<dbReference type="Proteomes" id="UP000095283">
    <property type="component" value="Unplaced"/>
</dbReference>
<accession>A0A1I7W9V9</accession>
<feature type="transmembrane region" description="Helical" evidence="1">
    <location>
        <begin position="236"/>
        <end position="256"/>
    </location>
</feature>
<reference evidence="3" key="1">
    <citation type="submission" date="2016-11" db="UniProtKB">
        <authorList>
            <consortium name="WormBaseParasite"/>
        </authorList>
    </citation>
    <scope>IDENTIFICATION</scope>
</reference>
<keyword evidence="1" id="KW-0472">Membrane</keyword>
<proteinExistence type="predicted"/>